<dbReference type="InterPro" id="IPR056016">
    <property type="entry name" value="DUF7595"/>
</dbReference>
<dbReference type="SUPFAM" id="SSF81383">
    <property type="entry name" value="F-box domain"/>
    <property type="match status" value="1"/>
</dbReference>
<dbReference type="AlphaFoldDB" id="A0A5J9UAI1"/>
<accession>A0A5J9UAI1</accession>
<dbReference type="OrthoDB" id="623820at2759"/>
<dbReference type="InterPro" id="IPR003314">
    <property type="entry name" value="Mu-type_HTH"/>
</dbReference>
<sequence length="388" mass="42333">LSLLPADIQAEILSRVGDAVSVVRCAATCKAWRRLIKEPVFLSLLRCRRRVGGFDPSILLGFFFRDTSQSLPRRHLYRRRPTRFLLLGGSQPQASAPVVLPLSRFLTTADDLDSFAPWAFGGGGLVALCHIPGASVYSVRICVCNPLAGMSTILPPPPMSDIPDKIVFLEADSSSFRLLSVMHDLQGTLIMSIFSSPSFGEGNWDTLSTELPDDMFVHIASPAVVHRGAVHWICGTRTLPHAVQAVAVRLTDSGTSLARFDLPAPAGVHSLTAASRAMRLFSSAQGTLSLLLLDELVLSIWNLDDNNADSKRWSCCKAVYLMPMLPHIVSDREVELSIQGLCESSGFLFLQVVGEGLFKLNLEEEKLVKDVSLFKLEAHAGKERVAPS</sequence>
<dbReference type="GO" id="GO:0003677">
    <property type="term" value="F:DNA binding"/>
    <property type="evidence" value="ECO:0007669"/>
    <property type="project" value="InterPro"/>
</dbReference>
<dbReference type="Gene3D" id="1.20.1280.50">
    <property type="match status" value="1"/>
</dbReference>
<name>A0A5J9UAI1_9POAL</name>
<protein>
    <recommendedName>
        <fullName evidence="1">HTH Mu-type domain-containing protein</fullName>
    </recommendedName>
</protein>
<dbReference type="Pfam" id="PF12937">
    <property type="entry name" value="F-box-like"/>
    <property type="match status" value="1"/>
</dbReference>
<keyword evidence="3" id="KW-1185">Reference proteome</keyword>
<dbReference type="InterPro" id="IPR001810">
    <property type="entry name" value="F-box_dom"/>
</dbReference>
<organism evidence="2 3">
    <name type="scientific">Eragrostis curvula</name>
    <name type="common">weeping love grass</name>
    <dbReference type="NCBI Taxonomy" id="38414"/>
    <lineage>
        <taxon>Eukaryota</taxon>
        <taxon>Viridiplantae</taxon>
        <taxon>Streptophyta</taxon>
        <taxon>Embryophyta</taxon>
        <taxon>Tracheophyta</taxon>
        <taxon>Spermatophyta</taxon>
        <taxon>Magnoliopsida</taxon>
        <taxon>Liliopsida</taxon>
        <taxon>Poales</taxon>
        <taxon>Poaceae</taxon>
        <taxon>PACMAD clade</taxon>
        <taxon>Chloridoideae</taxon>
        <taxon>Eragrostideae</taxon>
        <taxon>Eragrostidinae</taxon>
        <taxon>Eragrostis</taxon>
    </lineage>
</organism>
<dbReference type="InterPro" id="IPR036047">
    <property type="entry name" value="F-box-like_dom_sf"/>
</dbReference>
<dbReference type="PANTHER" id="PTHR35828:SF24">
    <property type="entry name" value="F-BOX DOMAIN-CONTAINING PROTEIN"/>
    <property type="match status" value="1"/>
</dbReference>
<evidence type="ECO:0000313" key="2">
    <source>
        <dbReference type="EMBL" id="TVU20732.1"/>
    </source>
</evidence>
<dbReference type="PROSITE" id="PS51702">
    <property type="entry name" value="HTH_MU"/>
    <property type="match status" value="1"/>
</dbReference>
<reference evidence="2 3" key="1">
    <citation type="journal article" date="2019" name="Sci. Rep.">
        <title>A high-quality genome of Eragrostis curvula grass provides insights into Poaceae evolution and supports new strategies to enhance forage quality.</title>
        <authorList>
            <person name="Carballo J."/>
            <person name="Santos B.A.C.M."/>
            <person name="Zappacosta D."/>
            <person name="Garbus I."/>
            <person name="Selva J.P."/>
            <person name="Gallo C.A."/>
            <person name="Diaz A."/>
            <person name="Albertini E."/>
            <person name="Caccamo M."/>
            <person name="Echenique V."/>
        </authorList>
    </citation>
    <scope>NUCLEOTIDE SEQUENCE [LARGE SCALE GENOMIC DNA]</scope>
    <source>
        <strain evidence="3">cv. Victoria</strain>
        <tissue evidence="2">Leaf</tissue>
    </source>
</reference>
<evidence type="ECO:0000313" key="3">
    <source>
        <dbReference type="Proteomes" id="UP000324897"/>
    </source>
</evidence>
<proteinExistence type="predicted"/>
<evidence type="ECO:0000259" key="1">
    <source>
        <dbReference type="PROSITE" id="PS51702"/>
    </source>
</evidence>
<feature type="domain" description="HTH Mu-type" evidence="1">
    <location>
        <begin position="1"/>
        <end position="20"/>
    </location>
</feature>
<dbReference type="EMBL" id="RWGY01000026">
    <property type="protein sequence ID" value="TVU20732.1"/>
    <property type="molecule type" value="Genomic_DNA"/>
</dbReference>
<dbReference type="Proteomes" id="UP000324897">
    <property type="component" value="Unassembled WGS sequence"/>
</dbReference>
<dbReference type="PANTHER" id="PTHR35828">
    <property type="entry name" value="OS08G0203800 PROTEIN-RELATED"/>
    <property type="match status" value="1"/>
</dbReference>
<gene>
    <name evidence="2" type="ORF">EJB05_30327</name>
</gene>
<feature type="non-terminal residue" evidence="2">
    <location>
        <position position="1"/>
    </location>
</feature>
<comment type="caution">
    <text evidence="2">The sequence shown here is derived from an EMBL/GenBank/DDBJ whole genome shotgun (WGS) entry which is preliminary data.</text>
</comment>
<dbReference type="SMART" id="SM00256">
    <property type="entry name" value="FBOX"/>
    <property type="match status" value="1"/>
</dbReference>
<dbReference type="Pfam" id="PF24523">
    <property type="entry name" value="DUF7595"/>
    <property type="match status" value="1"/>
</dbReference>